<dbReference type="AlphaFoldDB" id="A0A0R1MI23"/>
<dbReference type="PATRIC" id="fig|1423759.3.peg.1829"/>
<dbReference type="Proteomes" id="UP000051448">
    <property type="component" value="Unassembled WGS sequence"/>
</dbReference>
<protein>
    <recommendedName>
        <fullName evidence="3">HD domain-containing protein</fullName>
    </recommendedName>
</protein>
<dbReference type="RefSeq" id="WP_057870298.1">
    <property type="nucleotide sequence ID" value="NZ_AZDX01000053.1"/>
</dbReference>
<reference evidence="1 2" key="1">
    <citation type="journal article" date="2015" name="Genome Announc.">
        <title>Expanding the biotechnology potential of lactobacilli through comparative genomics of 213 strains and associated genera.</title>
        <authorList>
            <person name="Sun Z."/>
            <person name="Harris H.M."/>
            <person name="McCann A."/>
            <person name="Guo C."/>
            <person name="Argimon S."/>
            <person name="Zhang W."/>
            <person name="Yang X."/>
            <person name="Jeffery I.B."/>
            <person name="Cooney J.C."/>
            <person name="Kagawa T.F."/>
            <person name="Liu W."/>
            <person name="Song Y."/>
            <person name="Salvetti E."/>
            <person name="Wrobel A."/>
            <person name="Rasinkangas P."/>
            <person name="Parkhill J."/>
            <person name="Rea M.C."/>
            <person name="O'Sullivan O."/>
            <person name="Ritari J."/>
            <person name="Douillard F.P."/>
            <person name="Paul Ross R."/>
            <person name="Yang R."/>
            <person name="Briner A.E."/>
            <person name="Felis G.E."/>
            <person name="de Vos W.M."/>
            <person name="Barrangou R."/>
            <person name="Klaenhammer T.R."/>
            <person name="Caufield P.W."/>
            <person name="Cui Y."/>
            <person name="Zhang H."/>
            <person name="O'Toole P.W."/>
        </authorList>
    </citation>
    <scope>NUCLEOTIDE SEQUENCE [LARGE SCALE GENOMIC DNA]</scope>
    <source>
        <strain evidence="1 2">DSM 19519</strain>
    </source>
</reference>
<comment type="caution">
    <text evidence="1">The sequence shown here is derived from an EMBL/GenBank/DDBJ whole genome shotgun (WGS) entry which is preliminary data.</text>
</comment>
<keyword evidence="2" id="KW-1185">Reference proteome</keyword>
<dbReference type="SUPFAM" id="SSF109604">
    <property type="entry name" value="HD-domain/PDEase-like"/>
    <property type="match status" value="1"/>
</dbReference>
<dbReference type="GeneID" id="98310184"/>
<evidence type="ECO:0000313" key="2">
    <source>
        <dbReference type="Proteomes" id="UP000051448"/>
    </source>
</evidence>
<evidence type="ECO:0008006" key="3">
    <source>
        <dbReference type="Google" id="ProtNLM"/>
    </source>
</evidence>
<dbReference type="OrthoDB" id="9802385at2"/>
<sequence>MNNEESFSEKALRVASKYYEGEMFVGKLTFIEYLSNVVELVKEDIHSNIDEDKLIAVAYLHGVLEDTDCTKEDLKSLFPEEIVEGVVKSTYGEYQAECRSECRIESGFDDFLEWLKTNEFARIVKIARLKFIFKEEINILML</sequence>
<dbReference type="EMBL" id="AZDX01000053">
    <property type="protein sequence ID" value="KRL04917.1"/>
    <property type="molecule type" value="Genomic_DNA"/>
</dbReference>
<accession>A0A0R1MI23</accession>
<gene>
    <name evidence="1" type="ORF">FC92_GL001749</name>
</gene>
<name>A0A0R1MI23_9LACO</name>
<dbReference type="STRING" id="1423759.FC92_GL001749"/>
<dbReference type="Gene3D" id="1.10.3210.10">
    <property type="entry name" value="Hypothetical protein af1432"/>
    <property type="match status" value="1"/>
</dbReference>
<evidence type="ECO:0000313" key="1">
    <source>
        <dbReference type="EMBL" id="KRL04917.1"/>
    </source>
</evidence>
<organism evidence="1 2">
    <name type="scientific">Liquorilactobacillus hordei DSM 19519</name>
    <dbReference type="NCBI Taxonomy" id="1423759"/>
    <lineage>
        <taxon>Bacteria</taxon>
        <taxon>Bacillati</taxon>
        <taxon>Bacillota</taxon>
        <taxon>Bacilli</taxon>
        <taxon>Lactobacillales</taxon>
        <taxon>Lactobacillaceae</taxon>
        <taxon>Liquorilactobacillus</taxon>
    </lineage>
</organism>
<proteinExistence type="predicted"/>